<dbReference type="Proteomes" id="UP000003416">
    <property type="component" value="Unassembled WGS sequence"/>
</dbReference>
<dbReference type="AlphaFoldDB" id="F3PQS1"/>
<evidence type="ECO:0000313" key="1">
    <source>
        <dbReference type="EMBL" id="EGF58679.1"/>
    </source>
</evidence>
<name>F3PQS1_9BACE</name>
<organism evidence="1 2">
    <name type="scientific">Bacteroides fluxus YIT 12057</name>
    <dbReference type="NCBI Taxonomy" id="763034"/>
    <lineage>
        <taxon>Bacteria</taxon>
        <taxon>Pseudomonadati</taxon>
        <taxon>Bacteroidota</taxon>
        <taxon>Bacteroidia</taxon>
        <taxon>Bacteroidales</taxon>
        <taxon>Bacteroidaceae</taxon>
        <taxon>Bacteroides</taxon>
    </lineage>
</organism>
<reference evidence="1 2" key="1">
    <citation type="submission" date="2011-02" db="EMBL/GenBank/DDBJ databases">
        <authorList>
            <person name="Weinstock G."/>
            <person name="Sodergren E."/>
            <person name="Clifton S."/>
            <person name="Fulton L."/>
            <person name="Fulton B."/>
            <person name="Courtney L."/>
            <person name="Fronick C."/>
            <person name="Harrison M."/>
            <person name="Strong C."/>
            <person name="Farmer C."/>
            <person name="Delahaunty K."/>
            <person name="Markovic C."/>
            <person name="Hall O."/>
            <person name="Minx P."/>
            <person name="Tomlinson C."/>
            <person name="Mitreva M."/>
            <person name="Hou S."/>
            <person name="Chen J."/>
            <person name="Wollam A."/>
            <person name="Pepin K.H."/>
            <person name="Johnson M."/>
            <person name="Bhonagiri V."/>
            <person name="Zhang X."/>
            <person name="Suruliraj S."/>
            <person name="Warren W."/>
            <person name="Chinwalla A."/>
            <person name="Mardis E.R."/>
            <person name="Wilson R.K."/>
        </authorList>
    </citation>
    <scope>NUCLEOTIDE SEQUENCE [LARGE SCALE GENOMIC DNA]</scope>
    <source>
        <strain evidence="1 2">YIT 12057</strain>
    </source>
</reference>
<proteinExistence type="predicted"/>
<gene>
    <name evidence="1" type="ORF">HMPREF9446_01069</name>
</gene>
<dbReference type="EMBL" id="AFBN01000019">
    <property type="protein sequence ID" value="EGF58679.1"/>
    <property type="molecule type" value="Genomic_DNA"/>
</dbReference>
<accession>F3PQS1</accession>
<comment type="caution">
    <text evidence="1">The sequence shown here is derived from an EMBL/GenBank/DDBJ whole genome shotgun (WGS) entry which is preliminary data.</text>
</comment>
<evidence type="ECO:0000313" key="2">
    <source>
        <dbReference type="Proteomes" id="UP000003416"/>
    </source>
</evidence>
<sequence length="41" mass="4993">MITMQRYNEGEPGVCFNGRLRGFSQDKKGYWRKRKELIDRK</sequence>
<protein>
    <submittedName>
        <fullName evidence="1">Uncharacterized protein</fullName>
    </submittedName>
</protein>
<keyword evidence="2" id="KW-1185">Reference proteome</keyword>
<dbReference type="HOGENOM" id="CLU_3265646_0_0_10"/>